<keyword evidence="1" id="KW-0812">Transmembrane</keyword>
<reference evidence="2" key="1">
    <citation type="submission" date="2023-11" db="EMBL/GenBank/DDBJ databases">
        <title>Genome sequence of Cyanobacterium aponinum BCRC AL20115.</title>
        <authorList>
            <person name="Chang H.-Y."/>
            <person name="Lin K.-M."/>
            <person name="Hsueh H.-T."/>
            <person name="Chu H.-A."/>
            <person name="Kuo C.-H."/>
        </authorList>
    </citation>
    <scope>NUCLEOTIDE SEQUENCE</scope>
    <source>
        <strain evidence="2">AL20115</strain>
    </source>
</reference>
<sequence length="66" mass="6983">MKRYITIATITTIVVLGTRPVQASGGSDVFQQIQDIVDKSANASVVLAMAVLGVVLGITVFAFMQK</sequence>
<name>A0AAF0ZBZ9_9CHRO</name>
<accession>A0AAF0ZBZ9</accession>
<protein>
    <submittedName>
        <fullName evidence="2">Uncharacterized protein</fullName>
    </submittedName>
</protein>
<proteinExistence type="predicted"/>
<dbReference type="AlphaFoldDB" id="A0AAF0ZBZ9"/>
<keyword evidence="1" id="KW-0472">Membrane</keyword>
<gene>
    <name evidence="2" type="ORF">SAY89_11905</name>
</gene>
<dbReference type="RefSeq" id="WP_320001045.1">
    <property type="nucleotide sequence ID" value="NZ_CP138348.1"/>
</dbReference>
<feature type="transmembrane region" description="Helical" evidence="1">
    <location>
        <begin position="43"/>
        <end position="64"/>
    </location>
</feature>
<organism evidence="2">
    <name type="scientific">Cyanobacterium aponinum AL20115</name>
    <dbReference type="NCBI Taxonomy" id="3090662"/>
    <lineage>
        <taxon>Bacteria</taxon>
        <taxon>Bacillati</taxon>
        <taxon>Cyanobacteriota</taxon>
        <taxon>Cyanophyceae</taxon>
        <taxon>Oscillatoriophycideae</taxon>
        <taxon>Chroococcales</taxon>
        <taxon>Geminocystaceae</taxon>
        <taxon>Cyanobacterium</taxon>
    </lineage>
</organism>
<evidence type="ECO:0000256" key="1">
    <source>
        <dbReference type="SAM" id="Phobius"/>
    </source>
</evidence>
<keyword evidence="1" id="KW-1133">Transmembrane helix</keyword>
<evidence type="ECO:0000313" key="2">
    <source>
        <dbReference type="EMBL" id="WPF87508.1"/>
    </source>
</evidence>
<dbReference type="EMBL" id="CP138348">
    <property type="protein sequence ID" value="WPF87508.1"/>
    <property type="molecule type" value="Genomic_DNA"/>
</dbReference>